<dbReference type="EMBL" id="CP126446">
    <property type="protein sequence ID" value="WIF99300.1"/>
    <property type="molecule type" value="Genomic_DNA"/>
</dbReference>
<accession>A0ABY8V034</accession>
<keyword evidence="2" id="KW-1185">Reference proteome</keyword>
<gene>
    <name evidence="1" type="ORF">QNI29_06470</name>
</gene>
<dbReference type="Proteomes" id="UP001236652">
    <property type="component" value="Chromosome"/>
</dbReference>
<sequence length="152" mass="18168">MKKDGVIYILDKQIDITKRLEWALDNVEEREKFKKSLVNIEDEIDDLSSAMGNVRYIGKHVDIPIGFFDFYFRESDPVYKALDELQDHELSDQTLKELKGYYKKHSDLTAQVKLEEFENMSFDEYMEKLEEVNRYMNKYEDWRTTRGDKGEG</sequence>
<name>A0ABY8V034_9BACI</name>
<protein>
    <submittedName>
        <fullName evidence="1">Uncharacterized protein</fullName>
    </submittedName>
</protein>
<evidence type="ECO:0000313" key="1">
    <source>
        <dbReference type="EMBL" id="WIF99300.1"/>
    </source>
</evidence>
<organism evidence="1 2">
    <name type="scientific">Pontibacillus chungwhensis</name>
    <dbReference type="NCBI Taxonomy" id="265426"/>
    <lineage>
        <taxon>Bacteria</taxon>
        <taxon>Bacillati</taxon>
        <taxon>Bacillota</taxon>
        <taxon>Bacilli</taxon>
        <taxon>Bacillales</taxon>
        <taxon>Bacillaceae</taxon>
        <taxon>Pontibacillus</taxon>
    </lineage>
</organism>
<proteinExistence type="predicted"/>
<evidence type="ECO:0000313" key="2">
    <source>
        <dbReference type="Proteomes" id="UP001236652"/>
    </source>
</evidence>
<reference evidence="1 2" key="1">
    <citation type="submission" date="2023-05" db="EMBL/GenBank/DDBJ databases">
        <title>Comparative genomics reveals the evidence of polycyclic aromatic hydrocarbons degradation in moderately halophilic genus Pontibacillus.</title>
        <authorList>
            <person name="Yang H."/>
            <person name="Qian Z."/>
        </authorList>
    </citation>
    <scope>NUCLEOTIDE SEQUENCE [LARGE SCALE GENOMIC DNA]</scope>
    <source>
        <strain evidence="2">HN14</strain>
    </source>
</reference>
<dbReference type="RefSeq" id="WP_231418084.1">
    <property type="nucleotide sequence ID" value="NZ_CP126446.1"/>
</dbReference>